<dbReference type="InParanoid" id="K5WEC5"/>
<name>K5WEC5_PHACS</name>
<dbReference type="Pfam" id="PF20149">
    <property type="entry name" value="DUF6532"/>
    <property type="match status" value="1"/>
</dbReference>
<dbReference type="GeneID" id="18910848"/>
<dbReference type="InterPro" id="IPR045341">
    <property type="entry name" value="DUF6532"/>
</dbReference>
<organism evidence="3 4">
    <name type="scientific">Phanerochaete carnosa (strain HHB-10118-sp)</name>
    <name type="common">White-rot fungus</name>
    <name type="synonym">Peniophora carnosa</name>
    <dbReference type="NCBI Taxonomy" id="650164"/>
    <lineage>
        <taxon>Eukaryota</taxon>
        <taxon>Fungi</taxon>
        <taxon>Dikarya</taxon>
        <taxon>Basidiomycota</taxon>
        <taxon>Agaricomycotina</taxon>
        <taxon>Agaricomycetes</taxon>
        <taxon>Polyporales</taxon>
        <taxon>Phanerochaetaceae</taxon>
        <taxon>Phanerochaete</taxon>
    </lineage>
</organism>
<evidence type="ECO:0000256" key="1">
    <source>
        <dbReference type="SAM" id="MobiDB-lite"/>
    </source>
</evidence>
<evidence type="ECO:0000313" key="3">
    <source>
        <dbReference type="EMBL" id="EKM57409.1"/>
    </source>
</evidence>
<proteinExistence type="predicted"/>
<gene>
    <name evidence="3" type="ORF">PHACADRAFT_192559</name>
</gene>
<accession>K5WEC5</accession>
<dbReference type="EMBL" id="JH930470">
    <property type="protein sequence ID" value="EKM57409.1"/>
    <property type="molecule type" value="Genomic_DNA"/>
</dbReference>
<reference evidence="3 4" key="1">
    <citation type="journal article" date="2012" name="BMC Genomics">
        <title>Comparative genomics of the white-rot fungi, Phanerochaete carnosa and P. chrysosporium, to elucidate the genetic basis of the distinct wood types they colonize.</title>
        <authorList>
            <person name="Suzuki H."/>
            <person name="MacDonald J."/>
            <person name="Syed K."/>
            <person name="Salamov A."/>
            <person name="Hori C."/>
            <person name="Aerts A."/>
            <person name="Henrissat B."/>
            <person name="Wiebenga A."/>
            <person name="vanKuyk P.A."/>
            <person name="Barry K."/>
            <person name="Lindquist E."/>
            <person name="LaButti K."/>
            <person name="Lapidus A."/>
            <person name="Lucas S."/>
            <person name="Coutinho P."/>
            <person name="Gong Y."/>
            <person name="Samejima M."/>
            <person name="Mahadevan R."/>
            <person name="Abou-Zaid M."/>
            <person name="de Vries R.P."/>
            <person name="Igarashi K."/>
            <person name="Yadav J.S."/>
            <person name="Grigoriev I.V."/>
            <person name="Master E.R."/>
        </authorList>
    </citation>
    <scope>NUCLEOTIDE SEQUENCE [LARGE SCALE GENOMIC DNA]</scope>
    <source>
        <strain evidence="3 4">HHB-10118-sp</strain>
    </source>
</reference>
<dbReference type="RefSeq" id="XP_007392768.1">
    <property type="nucleotide sequence ID" value="XM_007392706.1"/>
</dbReference>
<dbReference type="KEGG" id="pco:PHACADRAFT_192559"/>
<dbReference type="AlphaFoldDB" id="K5WEC5"/>
<sequence>MSQACKELMPDCATVHNRVVAVAVYREANPLLPNANFDNSQSFTLSISIDIHEREESEDGAVTNAVIADEESDIAAITLAQNSLDLLLTADNLGPIADSSQKTSKSDNRVHKQKSKHDDKEKAKKKKKKTAAELAAEDCEQPCFENFINTTPAVITFATGGAVALAPVNGYPTAGAPTKQTANNLVGWETMVHLQKRLEYMINSQGTACLNFNNQQMHIANLLRQGMLHLSCNMAFVQGIYPANPCFVIQRDFLIRKAEERSLNKVAAWLRNCIYYARDLGDLCKQCNTLARGGMKGIANIGCAVEYGLDTNKAVDTQLHVGKLVKDLVYIYPGDIMTEHIDGSNPFKHPLIA</sequence>
<dbReference type="HOGENOM" id="CLU_785525_0_0_1"/>
<feature type="domain" description="DUF6532" evidence="2">
    <location>
        <begin position="257"/>
        <end position="352"/>
    </location>
</feature>
<protein>
    <recommendedName>
        <fullName evidence="2">DUF6532 domain-containing protein</fullName>
    </recommendedName>
</protein>
<dbReference type="Proteomes" id="UP000008370">
    <property type="component" value="Unassembled WGS sequence"/>
</dbReference>
<keyword evidence="4" id="KW-1185">Reference proteome</keyword>
<feature type="region of interest" description="Disordered" evidence="1">
    <location>
        <begin position="97"/>
        <end position="129"/>
    </location>
</feature>
<evidence type="ECO:0000313" key="4">
    <source>
        <dbReference type="Proteomes" id="UP000008370"/>
    </source>
</evidence>
<feature type="compositionally biased region" description="Basic and acidic residues" evidence="1">
    <location>
        <begin position="104"/>
        <end position="122"/>
    </location>
</feature>
<evidence type="ECO:0000259" key="2">
    <source>
        <dbReference type="Pfam" id="PF20149"/>
    </source>
</evidence>